<dbReference type="InterPro" id="IPR000524">
    <property type="entry name" value="Tscrpt_reg_HTH_GntR"/>
</dbReference>
<dbReference type="Proteomes" id="UP000746471">
    <property type="component" value="Unassembled WGS sequence"/>
</dbReference>
<dbReference type="Pfam" id="PF07729">
    <property type="entry name" value="FCD"/>
    <property type="match status" value="1"/>
</dbReference>
<dbReference type="SUPFAM" id="SSF48008">
    <property type="entry name" value="GntR ligand-binding domain-like"/>
    <property type="match status" value="1"/>
</dbReference>
<gene>
    <name evidence="5" type="ORF">KHM83_01150</name>
</gene>
<dbReference type="Gene3D" id="1.20.120.530">
    <property type="entry name" value="GntR ligand-binding domain-like"/>
    <property type="match status" value="1"/>
</dbReference>
<sequence length="216" mass="24873">MIEKQTTYKYKVYEQIKEDIITGVYSQGEILNERRLSDVLGISRTPIREALQLLHRDGWVVYEVYKGAVVRTFEIEYFTNVQKVRRALEVLAIEDAILNATDTDIKELNDIVQLQETALKNDDTIEFMNLDRSLHNKISLLSKNEVLLNLLKNINDIIRFLGLKVLAKGARKKATLIEHKAIVKAIESRNLEDAKKAMETHMIKTGEAISNFTNRK</sequence>
<evidence type="ECO:0000256" key="3">
    <source>
        <dbReference type="ARBA" id="ARBA00023163"/>
    </source>
</evidence>
<evidence type="ECO:0000313" key="5">
    <source>
        <dbReference type="EMBL" id="MBS7525276.1"/>
    </source>
</evidence>
<dbReference type="PANTHER" id="PTHR43537:SF5">
    <property type="entry name" value="UXU OPERON TRANSCRIPTIONAL REGULATOR"/>
    <property type="match status" value="1"/>
</dbReference>
<dbReference type="PROSITE" id="PS50949">
    <property type="entry name" value="HTH_GNTR"/>
    <property type="match status" value="1"/>
</dbReference>
<evidence type="ECO:0000256" key="2">
    <source>
        <dbReference type="ARBA" id="ARBA00023125"/>
    </source>
</evidence>
<dbReference type="Gene3D" id="1.10.10.10">
    <property type="entry name" value="Winged helix-like DNA-binding domain superfamily/Winged helix DNA-binding domain"/>
    <property type="match status" value="1"/>
</dbReference>
<reference evidence="5 6" key="1">
    <citation type="submission" date="2021-05" db="EMBL/GenBank/DDBJ databases">
        <title>Fusibacter ferrireducens sp. nov., an anaerobic, sulfur- and Fe-reducing bacterium isolated from the mangrove sediment.</title>
        <authorList>
            <person name="Qiu D."/>
        </authorList>
    </citation>
    <scope>NUCLEOTIDE SEQUENCE [LARGE SCALE GENOMIC DNA]</scope>
    <source>
        <strain evidence="5 6">DSM 12116</strain>
    </source>
</reference>
<dbReference type="EMBL" id="JAHBCL010000001">
    <property type="protein sequence ID" value="MBS7525276.1"/>
    <property type="molecule type" value="Genomic_DNA"/>
</dbReference>
<evidence type="ECO:0000256" key="1">
    <source>
        <dbReference type="ARBA" id="ARBA00023015"/>
    </source>
</evidence>
<accession>A0ABS5PLQ1</accession>
<keyword evidence="6" id="KW-1185">Reference proteome</keyword>
<keyword evidence="3" id="KW-0804">Transcription</keyword>
<dbReference type="SUPFAM" id="SSF46785">
    <property type="entry name" value="Winged helix' DNA-binding domain"/>
    <property type="match status" value="1"/>
</dbReference>
<dbReference type="PRINTS" id="PR00035">
    <property type="entry name" value="HTHGNTR"/>
</dbReference>
<dbReference type="SMART" id="SM00345">
    <property type="entry name" value="HTH_GNTR"/>
    <property type="match status" value="1"/>
</dbReference>
<dbReference type="InterPro" id="IPR011711">
    <property type="entry name" value="GntR_C"/>
</dbReference>
<dbReference type="PANTHER" id="PTHR43537">
    <property type="entry name" value="TRANSCRIPTIONAL REGULATOR, GNTR FAMILY"/>
    <property type="match status" value="1"/>
</dbReference>
<protein>
    <submittedName>
        <fullName evidence="5">GntR family transcriptional regulator</fullName>
    </submittedName>
</protein>
<dbReference type="CDD" id="cd07377">
    <property type="entry name" value="WHTH_GntR"/>
    <property type="match status" value="1"/>
</dbReference>
<keyword evidence="1" id="KW-0805">Transcription regulation</keyword>
<name>A0ABS5PLQ1_9FIRM</name>
<organism evidence="5 6">
    <name type="scientific">Fusibacter paucivorans</name>
    <dbReference type="NCBI Taxonomy" id="76009"/>
    <lineage>
        <taxon>Bacteria</taxon>
        <taxon>Bacillati</taxon>
        <taxon>Bacillota</taxon>
        <taxon>Clostridia</taxon>
        <taxon>Eubacteriales</taxon>
        <taxon>Eubacteriales Family XII. Incertae Sedis</taxon>
        <taxon>Fusibacter</taxon>
    </lineage>
</organism>
<evidence type="ECO:0000259" key="4">
    <source>
        <dbReference type="PROSITE" id="PS50949"/>
    </source>
</evidence>
<proteinExistence type="predicted"/>
<keyword evidence="2" id="KW-0238">DNA-binding</keyword>
<dbReference type="RefSeq" id="WP_213235058.1">
    <property type="nucleotide sequence ID" value="NZ_JAHBCL010000001.1"/>
</dbReference>
<dbReference type="SMART" id="SM00895">
    <property type="entry name" value="FCD"/>
    <property type="match status" value="1"/>
</dbReference>
<dbReference type="InterPro" id="IPR008920">
    <property type="entry name" value="TF_FadR/GntR_C"/>
</dbReference>
<feature type="domain" description="HTH gntR-type" evidence="4">
    <location>
        <begin position="6"/>
        <end position="73"/>
    </location>
</feature>
<dbReference type="InterPro" id="IPR036388">
    <property type="entry name" value="WH-like_DNA-bd_sf"/>
</dbReference>
<evidence type="ECO:0000313" key="6">
    <source>
        <dbReference type="Proteomes" id="UP000746471"/>
    </source>
</evidence>
<dbReference type="Pfam" id="PF00392">
    <property type="entry name" value="GntR"/>
    <property type="match status" value="1"/>
</dbReference>
<comment type="caution">
    <text evidence="5">The sequence shown here is derived from an EMBL/GenBank/DDBJ whole genome shotgun (WGS) entry which is preliminary data.</text>
</comment>
<dbReference type="InterPro" id="IPR036390">
    <property type="entry name" value="WH_DNA-bd_sf"/>
</dbReference>